<proteinExistence type="inferred from homology"/>
<dbReference type="GO" id="GO:0015920">
    <property type="term" value="P:lipopolysaccharide transport"/>
    <property type="evidence" value="ECO:0007669"/>
    <property type="project" value="TreeGrafter"/>
</dbReference>
<dbReference type="PANTHER" id="PTHR30413:SF8">
    <property type="entry name" value="TRANSPORT PERMEASE PROTEIN"/>
    <property type="match status" value="1"/>
</dbReference>
<feature type="transmembrane region" description="Helical" evidence="10">
    <location>
        <begin position="133"/>
        <end position="163"/>
    </location>
</feature>
<keyword evidence="9" id="KW-0046">Antibiotic resistance</keyword>
<dbReference type="InterPro" id="IPR013525">
    <property type="entry name" value="ABC2_TM"/>
</dbReference>
<evidence type="ECO:0000256" key="5">
    <source>
        <dbReference type="ARBA" id="ARBA00022519"/>
    </source>
</evidence>
<comment type="caution">
    <text evidence="12">The sequence shown here is derived from an EMBL/GenBank/DDBJ whole genome shotgun (WGS) entry which is preliminary data.</text>
</comment>
<dbReference type="EMBL" id="JWSZ01000002">
    <property type="protein sequence ID" value="KIC59574.1"/>
    <property type="molecule type" value="Genomic_DNA"/>
</dbReference>
<evidence type="ECO:0000256" key="3">
    <source>
        <dbReference type="ARBA" id="ARBA00022448"/>
    </source>
</evidence>
<evidence type="ECO:0000256" key="6">
    <source>
        <dbReference type="ARBA" id="ARBA00022692"/>
    </source>
</evidence>
<dbReference type="GO" id="GO:0140359">
    <property type="term" value="F:ABC-type transporter activity"/>
    <property type="evidence" value="ECO:0007669"/>
    <property type="project" value="InterPro"/>
</dbReference>
<comment type="subcellular location">
    <subcellularLocation>
        <location evidence="1">Cell inner membrane</location>
        <topology evidence="1">Multi-pass membrane protein</topology>
    </subcellularLocation>
    <subcellularLocation>
        <location evidence="10">Cell membrane</location>
        <topology evidence="10">Multi-pass membrane protein</topology>
    </subcellularLocation>
</comment>
<accession>A0A0B4CE85</accession>
<dbReference type="InterPro" id="IPR000412">
    <property type="entry name" value="ABC_2_transport"/>
</dbReference>
<feature type="transmembrane region" description="Helical" evidence="10">
    <location>
        <begin position="202"/>
        <end position="221"/>
    </location>
</feature>
<dbReference type="PANTHER" id="PTHR30413">
    <property type="entry name" value="INNER MEMBRANE TRANSPORT PERMEASE"/>
    <property type="match status" value="1"/>
</dbReference>
<feature type="domain" description="ABC transmembrane type-2" evidence="11">
    <location>
        <begin position="59"/>
        <end position="295"/>
    </location>
</feature>
<dbReference type="AlphaFoldDB" id="A0A0B4CE85"/>
<keyword evidence="8 10" id="KW-0472">Membrane</keyword>
<organism evidence="12 13">
    <name type="scientific">Microbacterium hominis</name>
    <dbReference type="NCBI Taxonomy" id="162426"/>
    <lineage>
        <taxon>Bacteria</taxon>
        <taxon>Bacillati</taxon>
        <taxon>Actinomycetota</taxon>
        <taxon>Actinomycetes</taxon>
        <taxon>Micrococcales</taxon>
        <taxon>Microbacteriaceae</taxon>
        <taxon>Microbacterium</taxon>
    </lineage>
</organism>
<keyword evidence="3 10" id="KW-0813">Transport</keyword>
<protein>
    <recommendedName>
        <fullName evidence="10">Transport permease protein</fullName>
    </recommendedName>
</protein>
<evidence type="ECO:0000256" key="4">
    <source>
        <dbReference type="ARBA" id="ARBA00022475"/>
    </source>
</evidence>
<gene>
    <name evidence="12" type="ORF">RM52_02720</name>
</gene>
<keyword evidence="5" id="KW-0997">Cell inner membrane</keyword>
<evidence type="ECO:0000256" key="1">
    <source>
        <dbReference type="ARBA" id="ARBA00004429"/>
    </source>
</evidence>
<dbReference type="Proteomes" id="UP000031202">
    <property type="component" value="Unassembled WGS sequence"/>
</dbReference>
<evidence type="ECO:0000256" key="8">
    <source>
        <dbReference type="ARBA" id="ARBA00023136"/>
    </source>
</evidence>
<evidence type="ECO:0000259" key="11">
    <source>
        <dbReference type="PROSITE" id="PS51012"/>
    </source>
</evidence>
<feature type="transmembrane region" description="Helical" evidence="10">
    <location>
        <begin position="84"/>
        <end position="106"/>
    </location>
</feature>
<sequence length="303" mass="33584">MSADARFERLANVPLRSFEPEKRGIGAVWLQVRDIARHRQLLWLLTRRDLQVRYRGSVLGFLWTLIKPLILLATYYVILGQVLGAAKGITNFGIYVFSGLTIYMLFSESLGAAAGSIVGNGGLVKKIYVPREIFPLAAVGGAIFMFAMQLVVLVGAVVLFQQWPDPAGLLYLAPAIALILIYVIGIGLLLSAMNVYLRDVQYITEILLTLMMWGSPIVYSWQMVKGVLERFNLPDWLLEVYTNNPLTLAVLGFHRALWSGGTPADYPPDLAGRMAVAGAIGVVFLWAAHWAFQRMQGNLAQEL</sequence>
<dbReference type="InterPro" id="IPR047817">
    <property type="entry name" value="ABC2_TM_bact-type"/>
</dbReference>
<evidence type="ECO:0000256" key="9">
    <source>
        <dbReference type="ARBA" id="ARBA00023251"/>
    </source>
</evidence>
<dbReference type="GO" id="GO:0043190">
    <property type="term" value="C:ATP-binding cassette (ABC) transporter complex"/>
    <property type="evidence" value="ECO:0007669"/>
    <property type="project" value="InterPro"/>
</dbReference>
<dbReference type="PRINTS" id="PR00164">
    <property type="entry name" value="ABC2TRNSPORT"/>
</dbReference>
<feature type="transmembrane region" description="Helical" evidence="10">
    <location>
        <begin position="57"/>
        <end position="78"/>
    </location>
</feature>
<evidence type="ECO:0000313" key="13">
    <source>
        <dbReference type="Proteomes" id="UP000031202"/>
    </source>
</evidence>
<feature type="transmembrane region" description="Helical" evidence="10">
    <location>
        <begin position="270"/>
        <end position="292"/>
    </location>
</feature>
<evidence type="ECO:0000256" key="7">
    <source>
        <dbReference type="ARBA" id="ARBA00022989"/>
    </source>
</evidence>
<name>A0A0B4CE85_9MICO</name>
<reference evidence="12 13" key="1">
    <citation type="submission" date="2014-12" db="EMBL/GenBank/DDBJ databases">
        <title>Genome sequencing of Microbacterium hominis TPW29.</title>
        <authorList>
            <person name="Tan P.W."/>
            <person name="Chan K.-G."/>
        </authorList>
    </citation>
    <scope>NUCLEOTIDE SEQUENCE [LARGE SCALE GENOMIC DNA]</scope>
    <source>
        <strain evidence="12 13">TPW29</strain>
    </source>
</reference>
<feature type="transmembrane region" description="Helical" evidence="10">
    <location>
        <begin position="169"/>
        <end position="190"/>
    </location>
</feature>
<keyword evidence="7 10" id="KW-1133">Transmembrane helix</keyword>
<evidence type="ECO:0000256" key="10">
    <source>
        <dbReference type="RuleBase" id="RU361157"/>
    </source>
</evidence>
<evidence type="ECO:0000313" key="12">
    <source>
        <dbReference type="EMBL" id="KIC59574.1"/>
    </source>
</evidence>
<dbReference type="PROSITE" id="PS51012">
    <property type="entry name" value="ABC_TM2"/>
    <property type="match status" value="1"/>
</dbReference>
<keyword evidence="6 10" id="KW-0812">Transmembrane</keyword>
<dbReference type="Pfam" id="PF01061">
    <property type="entry name" value="ABC2_membrane"/>
    <property type="match status" value="1"/>
</dbReference>
<comment type="similarity">
    <text evidence="2 10">Belongs to the ABC-2 integral membrane protein family.</text>
</comment>
<dbReference type="RefSeq" id="WP_039412678.1">
    <property type="nucleotide sequence ID" value="NZ_JWSZ01000002.1"/>
</dbReference>
<keyword evidence="4 10" id="KW-1003">Cell membrane</keyword>
<dbReference type="GO" id="GO:0046677">
    <property type="term" value="P:response to antibiotic"/>
    <property type="evidence" value="ECO:0007669"/>
    <property type="project" value="UniProtKB-KW"/>
</dbReference>
<evidence type="ECO:0000256" key="2">
    <source>
        <dbReference type="ARBA" id="ARBA00007783"/>
    </source>
</evidence>